<feature type="region of interest" description="Disordered" evidence="1">
    <location>
        <begin position="45"/>
        <end position="69"/>
    </location>
</feature>
<evidence type="ECO:0000313" key="3">
    <source>
        <dbReference type="EMBL" id="PPQ70681.1"/>
    </source>
</evidence>
<organism evidence="3 4">
    <name type="scientific">Gymnopilus dilepis</name>
    <dbReference type="NCBI Taxonomy" id="231916"/>
    <lineage>
        <taxon>Eukaryota</taxon>
        <taxon>Fungi</taxon>
        <taxon>Dikarya</taxon>
        <taxon>Basidiomycota</taxon>
        <taxon>Agaricomycotina</taxon>
        <taxon>Agaricomycetes</taxon>
        <taxon>Agaricomycetidae</taxon>
        <taxon>Agaricales</taxon>
        <taxon>Agaricineae</taxon>
        <taxon>Hymenogastraceae</taxon>
        <taxon>Gymnopilus</taxon>
    </lineage>
</organism>
<dbReference type="AlphaFoldDB" id="A0A409VWP9"/>
<evidence type="ECO:0000256" key="1">
    <source>
        <dbReference type="SAM" id="MobiDB-lite"/>
    </source>
</evidence>
<dbReference type="Proteomes" id="UP000284706">
    <property type="component" value="Unassembled WGS sequence"/>
</dbReference>
<dbReference type="EMBL" id="NHYE01005532">
    <property type="protein sequence ID" value="PPQ70681.1"/>
    <property type="molecule type" value="Genomic_DNA"/>
</dbReference>
<accession>A0A409VWP9</accession>
<evidence type="ECO:0000313" key="4">
    <source>
        <dbReference type="Proteomes" id="UP000284706"/>
    </source>
</evidence>
<keyword evidence="2" id="KW-0732">Signal</keyword>
<keyword evidence="4" id="KW-1185">Reference proteome</keyword>
<feature type="chain" id="PRO_5019364269" evidence="2">
    <location>
        <begin position="21"/>
        <end position="234"/>
    </location>
</feature>
<name>A0A409VWP9_9AGAR</name>
<feature type="signal peptide" evidence="2">
    <location>
        <begin position="1"/>
        <end position="20"/>
    </location>
</feature>
<proteinExistence type="predicted"/>
<dbReference type="InParanoid" id="A0A409VWP9"/>
<comment type="caution">
    <text evidence="3">The sequence shown here is derived from an EMBL/GenBank/DDBJ whole genome shotgun (WGS) entry which is preliminary data.</text>
</comment>
<reference evidence="3 4" key="1">
    <citation type="journal article" date="2018" name="Evol. Lett.">
        <title>Horizontal gene cluster transfer increased hallucinogenic mushroom diversity.</title>
        <authorList>
            <person name="Reynolds H.T."/>
            <person name="Vijayakumar V."/>
            <person name="Gluck-Thaler E."/>
            <person name="Korotkin H.B."/>
            <person name="Matheny P.B."/>
            <person name="Slot J.C."/>
        </authorList>
    </citation>
    <scope>NUCLEOTIDE SEQUENCE [LARGE SCALE GENOMIC DNA]</scope>
    <source>
        <strain evidence="3 4">SRW20</strain>
    </source>
</reference>
<protein>
    <submittedName>
        <fullName evidence="3">Uncharacterized protein</fullName>
    </submittedName>
</protein>
<dbReference type="OrthoDB" id="10007757at2759"/>
<evidence type="ECO:0000256" key="2">
    <source>
        <dbReference type="SAM" id="SignalP"/>
    </source>
</evidence>
<sequence length="234" mass="24414">MMNPSFFAIFPVLLCVLVNAAPAVNTPIQVTLRIEGATSTIFEGPITTSGHNVSTPSAGSHECDGLNQSANSQSGATAIAALSDGASVHGFGFDGIFVDQFDDFILNQIGGETTDFSSSIWLTGVNFFPQDVLEGCHQEIHSEDQVIFALTDNPGTPIFLKLVGPSSAQLGQAVTLTVIDGFLQTRIHGVQVGGQTTDQNGQVVVTLTQLGLNSFKADGTGFVRSNGLSIQVAA</sequence>
<feature type="compositionally biased region" description="Polar residues" evidence="1">
    <location>
        <begin position="45"/>
        <end position="58"/>
    </location>
</feature>
<gene>
    <name evidence="3" type="ORF">CVT26_014620</name>
</gene>